<dbReference type="EMBL" id="BHVO01000038">
    <property type="protein sequence ID" value="GCA70894.1"/>
    <property type="molecule type" value="Genomic_DNA"/>
</dbReference>
<organism evidence="1 2">
    <name type="scientific">Microcystis aeruginosa NIES-2519</name>
    <dbReference type="NCBI Taxonomy" id="2303981"/>
    <lineage>
        <taxon>Bacteria</taxon>
        <taxon>Bacillati</taxon>
        <taxon>Cyanobacteriota</taxon>
        <taxon>Cyanophyceae</taxon>
        <taxon>Oscillatoriophycideae</taxon>
        <taxon>Chroococcales</taxon>
        <taxon>Microcystaceae</taxon>
        <taxon>Microcystis</taxon>
    </lineage>
</organism>
<gene>
    <name evidence="1" type="ORF">MiYa_02430</name>
</gene>
<evidence type="ECO:0000313" key="2">
    <source>
        <dbReference type="Proteomes" id="UP000323569"/>
    </source>
</evidence>
<protein>
    <submittedName>
        <fullName evidence="1">Uncharacterized protein</fullName>
    </submittedName>
</protein>
<dbReference type="RefSeq" id="WP_008196204.1">
    <property type="nucleotide sequence ID" value="NZ_BHVO01000038.1"/>
</dbReference>
<sequence>MRVRFAELNLGIESVNAISYCQFLQAATPEEQGLDLLLKANGRRLTAPIEKPAKIPVFNFSPIIPGENYVLE</sequence>
<reference evidence="1 2" key="1">
    <citation type="submission" date="2018-09" db="EMBL/GenBank/DDBJ databases">
        <title>Evolutionary history of phycoerythrin pigmentation in the water bloom-forming cyanobacterium Microcystis aeruginosa.</title>
        <authorList>
            <person name="Tanabe Y."/>
            <person name="Tanabe Y."/>
            <person name="Yamaguchi H."/>
        </authorList>
    </citation>
    <scope>NUCLEOTIDE SEQUENCE [LARGE SCALE GENOMIC DNA]</scope>
    <source>
        <strain evidence="1 2">NIES-2519</strain>
    </source>
</reference>
<evidence type="ECO:0000313" key="1">
    <source>
        <dbReference type="EMBL" id="GCA70894.1"/>
    </source>
</evidence>
<dbReference type="Proteomes" id="UP000323569">
    <property type="component" value="Unassembled WGS sequence"/>
</dbReference>
<comment type="caution">
    <text evidence="1">The sequence shown here is derived from an EMBL/GenBank/DDBJ whole genome shotgun (WGS) entry which is preliminary data.</text>
</comment>
<dbReference type="AlphaFoldDB" id="A0A5A5R3S4"/>
<proteinExistence type="predicted"/>
<name>A0A5A5R3S4_MICAE</name>
<accession>A0A5A5R3S4</accession>